<dbReference type="RefSeq" id="WP_144869426.1">
    <property type="nucleotide sequence ID" value="NZ_LR213870.1"/>
</dbReference>
<protein>
    <recommendedName>
        <fullName evidence="4">SGNH hydrolase-type esterase domain-containing protein</fullName>
    </recommendedName>
</protein>
<keyword evidence="1" id="KW-0812">Transmembrane</keyword>
<evidence type="ECO:0000256" key="1">
    <source>
        <dbReference type="SAM" id="Phobius"/>
    </source>
</evidence>
<keyword evidence="1" id="KW-0472">Membrane</keyword>
<proteinExistence type="predicted"/>
<keyword evidence="3" id="KW-1185">Reference proteome</keyword>
<name>A0A563VJX7_9CYAN</name>
<accession>A0A563VJX7</accession>
<dbReference type="AlphaFoldDB" id="A0A563VJX7"/>
<gene>
    <name evidence="2" type="ORF">H1P_1160009</name>
</gene>
<dbReference type="EMBL" id="CAACVJ010000020">
    <property type="protein sequence ID" value="VEP11728.1"/>
    <property type="molecule type" value="Genomic_DNA"/>
</dbReference>
<sequence length="316" mass="35083">MNEQKSKTIRTLIPWFLATGVAWSLGFFYNVYYGGELSWLRRMYFQKIAIAESVTETPRLLIVGGSGAHYTIDSDLIEQELGIPVINLGLDGPIGLDVILPSVIDRVKPGDIVLLIPEYLLLLDNDGLGDRSTSFGVAIGRPGLGGIPVKQFLQEVIALGIPSLRAVAKSGVDAATQGEFTGYYSDPVSDKGDPTVVKERQQDWWKLPIKNSISQHSFERILQFNEEVEAKGGKLVLSLPWVYGSDTKRTLKNVEITADYLSKIAPTIYDRESLNIQDNVSYFADTHYHLMPEGRKVRAEQLVTELKPIIKSGNDN</sequence>
<reference evidence="2 3" key="1">
    <citation type="submission" date="2019-01" db="EMBL/GenBank/DDBJ databases">
        <authorList>
            <person name="Brito A."/>
        </authorList>
    </citation>
    <scope>NUCLEOTIDE SEQUENCE [LARGE SCALE GENOMIC DNA]</scope>
    <source>
        <strain evidence="2">1</strain>
    </source>
</reference>
<evidence type="ECO:0000313" key="2">
    <source>
        <dbReference type="EMBL" id="VEP11728.1"/>
    </source>
</evidence>
<keyword evidence="1" id="KW-1133">Transmembrane helix</keyword>
<organism evidence="2 3">
    <name type="scientific">Hyella patelloides LEGE 07179</name>
    <dbReference type="NCBI Taxonomy" id="945734"/>
    <lineage>
        <taxon>Bacteria</taxon>
        <taxon>Bacillati</taxon>
        <taxon>Cyanobacteriota</taxon>
        <taxon>Cyanophyceae</taxon>
        <taxon>Pleurocapsales</taxon>
        <taxon>Hyellaceae</taxon>
        <taxon>Hyella</taxon>
    </lineage>
</organism>
<dbReference type="OrthoDB" id="2048408at2"/>
<evidence type="ECO:0008006" key="4">
    <source>
        <dbReference type="Google" id="ProtNLM"/>
    </source>
</evidence>
<feature type="transmembrane region" description="Helical" evidence="1">
    <location>
        <begin position="12"/>
        <end position="33"/>
    </location>
</feature>
<evidence type="ECO:0000313" key="3">
    <source>
        <dbReference type="Proteomes" id="UP000320055"/>
    </source>
</evidence>
<dbReference type="Proteomes" id="UP000320055">
    <property type="component" value="Unassembled WGS sequence"/>
</dbReference>